<dbReference type="Gene3D" id="3.40.50.11960">
    <property type="match status" value="2"/>
</dbReference>
<name>A0A0G4LR04_VERLO</name>
<sequence>MTTTVNATPQAVMSLVTKLSESDPDYRFMALNDLIALFEKGKPDFLHHDYNVAARTVDSIIRTLDDQNGEVQNLAIKSLGPLVTRVPSNIIAPMLEKLSSIKLRNSVDNAVPSLALRAAIMSLPRPTPGVPVTRDVQEAYTAVSRVLIPRMVGPGKLQPSQSKVPLPNMPEGLLQSDADLNAESVDVLIEIVRSFGPMLLPTEIDAMQDTVISILEHDRGSSVVKKRAVVAVSILASHLSEQLLEQMVSRMAAVLAKPDISAVTRRLYITISGSVARSTPHRFGPYLKTLAPFLFKALGEEELAEHLEAISDGDDLGQDFNDVREAALTALEAFLASCPAQMEAFTNETITATLRFLRYDPNSAVDDDDEEMDVDEEDDFEDEEDFDMGGEFDDDDDASWKVRRCAAKALYTFISTRGSGELLEKGVLYQRAGNVLVKRFEEREENVRLEIISCLALLVRKTGEDLYPGSAWNLDNPDDEAPSQAPINRKRRRQSSVAEPGAASPVLEKAPATGPRADLVRLTPSIVKASNKLLKGKVISTKQAIFSLFDDIVKVQRGGLSDYFVDIMGPTIEAVKSTGSAGFSSSLAAAGGSASATPGTLRVASLRLVSDIAKTHSSSVLQPYLPQLVAAVVAAVNDRFYKISCEAMRTVEEIVRNITPPRSGVNAQKFKSELQSLYDIIFNRITQAMDVLADRVKSETTRLASVRAIDTIASYTTSPGQLEKSWIQDVALELAAQLRKSNRALRTSSIQGLKHLVSSPTSKGQLEPETIKGLVSSLGSVVSNNDTHLLAPALLVLAQLVEENAALVMTPEMTNTLCELLKSAYASIALDQLLILVNKVGESGTGQPLMNGLLQTVSIEGDPVVVGKVIGTLLVASGKSTGVTLDSFISELQTSSQTKDDARVSLALAVLGEAGLRLGAKSPLQPDLFLKQFHGEPDNVSMAAAVALGRAGSGHVAQYLPVILETMKKGGNTQYLLIQSIKEILHLITAQSVDIRQYAEPIWQQLLAASANPENTVVCAECVGRLVIVDPKTYMPALQSLLKDRSSGVRGMAVQAVRYTLPDSDDALDAMFRDVLLEMLLTMLDDAKMDNRRLAMSTLNSAAHNKPDLILPHLGQLMPFVLVESKVKPELIREVQMGPFKHYVDDGIEVRKSAYEMLYALMETAYGRINKLDLYDRIVAGLKDDNDIRALCNLMVTKLVVMDPEETTRRLDALAEAYRGVLATKLKEGSVKQEVEKQQEANRSVLRVTLLLADRITRATGGGVSTATATAPAGGQGAPGTGSSATWDAYWEWVNKDFQPQLKQLREESELHRAKHVHDILLRPSRAIALLHHPPPSRTSHPTPVTMSMPGAFSPHAPSSPKMAPTATASSAAASSASAGDVKKPGAFLTPPLRLGESSDAYSLHSANANANANAPGRFYDDDPAELLPGRGGDEDDLPPLYTDEPSADGVRDPLLQIQDLHSKQHGLVPPHLVVPATGNEYHIDRRLDADPSFLQRHIEACAAIPPRAFVRLRGTHTEPVRRGDKTERQTHVDFDVRLELTPFLYSDIATHTSWRTLRTADNFAKVRRGTVFATRAPGFGGARAPGGVVTALEAGRPGLAEWCHRYCASHAGLKTFQLRREVTGWNEDLVRSKLETLVRVTGYQGHVAVTFPLQGETVTVYNDAATNRWRLLRWVRVLCVLTLTILLTWPWLFFRTARFEVAVVEWPMSRRSPRHREGTAAAAAGRRDYVSLSEEQWYNMWARAVRRAVLKRRQGTLDQGDLVAAEGAQGATFDGQTEAQAVVGNAVGNFVRAGVSAMNAVNKSQHSRQHSTAMEITNSKRILALAAHDGQDDLARFLGALTGTTPEPSTAASATPSLAGTSHVLPLTTSYYTATVPVWLDLVADADADGADDEEAWAASFLAPEAREVLDALGGVVLVLPVARGVAAARGLVEQVGRVDLCGAAGLEFVRVRGVEEDKGKNEFGEKMGVHRVLEALEANDWDQGDIPSDLEDDFGSLEDGRDDPESLDFCVDRADFEGLRQAIWGLDTEPRADGDVDSNGDGEARGSGAQDEPLDEAIEVEKLESMMRKLQAVRDMSAGLPEEQRKKMAAKAVNEVMKDL</sequence>
<feature type="region of interest" description="Disordered" evidence="4">
    <location>
        <begin position="1262"/>
        <end position="1283"/>
    </location>
</feature>
<evidence type="ECO:0000259" key="5">
    <source>
        <dbReference type="Pfam" id="PF08623"/>
    </source>
</evidence>
<feature type="compositionally biased region" description="Low complexity" evidence="4">
    <location>
        <begin position="1357"/>
        <end position="1379"/>
    </location>
</feature>
<evidence type="ECO:0000313" key="6">
    <source>
        <dbReference type="EMBL" id="CRK24125.1"/>
    </source>
</evidence>
<gene>
    <name evidence="6" type="ORF">BN1708_003815</name>
</gene>
<dbReference type="InterPro" id="IPR013932">
    <property type="entry name" value="TATA-bd_TIP120"/>
</dbReference>
<reference evidence="6 7" key="1">
    <citation type="submission" date="2015-05" db="EMBL/GenBank/DDBJ databases">
        <authorList>
            <person name="Wang D.B."/>
            <person name="Wang M."/>
        </authorList>
    </citation>
    <scope>NUCLEOTIDE SEQUENCE [LARGE SCALE GENOMIC DNA]</scope>
    <source>
        <strain evidence="6">VL1</strain>
    </source>
</reference>
<dbReference type="Pfam" id="PF25782">
    <property type="entry name" value="TPR_CAND1"/>
    <property type="match status" value="1"/>
</dbReference>
<dbReference type="Proteomes" id="UP000044602">
    <property type="component" value="Unassembled WGS sequence"/>
</dbReference>
<dbReference type="InterPro" id="IPR011989">
    <property type="entry name" value="ARM-like"/>
</dbReference>
<feature type="region of interest" description="Disordered" evidence="4">
    <location>
        <begin position="1331"/>
        <end position="1384"/>
    </location>
</feature>
<protein>
    <recommendedName>
        <fullName evidence="5">TATA-binding protein interacting (TIP20) domain-containing protein</fullName>
    </recommendedName>
</protein>
<feature type="region of interest" description="Disordered" evidence="4">
    <location>
        <begin position="469"/>
        <end position="510"/>
    </location>
</feature>
<dbReference type="SUPFAM" id="SSF48371">
    <property type="entry name" value="ARM repeat"/>
    <property type="match status" value="1"/>
</dbReference>
<organism evidence="6 7">
    <name type="scientific">Verticillium longisporum</name>
    <name type="common">Verticillium dahliae var. longisporum</name>
    <dbReference type="NCBI Taxonomy" id="100787"/>
    <lineage>
        <taxon>Eukaryota</taxon>
        <taxon>Fungi</taxon>
        <taxon>Dikarya</taxon>
        <taxon>Ascomycota</taxon>
        <taxon>Pezizomycotina</taxon>
        <taxon>Sordariomycetes</taxon>
        <taxon>Hypocreomycetidae</taxon>
        <taxon>Glomerellales</taxon>
        <taxon>Plectosphaerellaceae</taxon>
        <taxon>Verticillium</taxon>
    </lineage>
</organism>
<evidence type="ECO:0000256" key="2">
    <source>
        <dbReference type="ARBA" id="ARBA00022737"/>
    </source>
</evidence>
<evidence type="ECO:0000256" key="1">
    <source>
        <dbReference type="ARBA" id="ARBA00007657"/>
    </source>
</evidence>
<dbReference type="InterPro" id="IPR016024">
    <property type="entry name" value="ARM-type_fold"/>
</dbReference>
<dbReference type="PANTHER" id="PTHR12696">
    <property type="entry name" value="TIP120"/>
    <property type="match status" value="1"/>
</dbReference>
<feature type="region of interest" description="Disordered" evidence="4">
    <location>
        <begin position="1412"/>
        <end position="1440"/>
    </location>
</feature>
<dbReference type="GO" id="GO:0010265">
    <property type="term" value="P:SCF complex assembly"/>
    <property type="evidence" value="ECO:0007669"/>
    <property type="project" value="InterPro"/>
</dbReference>
<proteinExistence type="inferred from homology"/>
<feature type="domain" description="TATA-binding protein interacting (TIP20)" evidence="5">
    <location>
        <begin position="1109"/>
        <end position="1295"/>
    </location>
</feature>
<feature type="region of interest" description="Disordered" evidence="4">
    <location>
        <begin position="1984"/>
        <end position="2007"/>
    </location>
</feature>
<feature type="region of interest" description="Disordered" evidence="4">
    <location>
        <begin position="2029"/>
        <end position="2057"/>
    </location>
</feature>
<evidence type="ECO:0000256" key="3">
    <source>
        <dbReference type="ARBA" id="ARBA00022786"/>
    </source>
</evidence>
<keyword evidence="7" id="KW-1185">Reference proteome</keyword>
<evidence type="ECO:0000256" key="4">
    <source>
        <dbReference type="SAM" id="MobiDB-lite"/>
    </source>
</evidence>
<dbReference type="STRING" id="100787.A0A0G4LR04"/>
<dbReference type="InterPro" id="IPR039852">
    <property type="entry name" value="CAND1/CAND2"/>
</dbReference>
<accession>A0A0G4LR04</accession>
<dbReference type="Pfam" id="PF08623">
    <property type="entry name" value="TIP120"/>
    <property type="match status" value="1"/>
</dbReference>
<dbReference type="Pfam" id="PF10199">
    <property type="entry name" value="Adaptin_binding"/>
    <property type="match status" value="1"/>
</dbReference>
<dbReference type="EMBL" id="CVQH01016668">
    <property type="protein sequence ID" value="CRK24125.1"/>
    <property type="molecule type" value="Genomic_DNA"/>
</dbReference>
<keyword evidence="3" id="KW-0833">Ubl conjugation pathway</keyword>
<comment type="similarity">
    <text evidence="1">Belongs to the CAND family.</text>
</comment>
<keyword evidence="2" id="KW-0677">Repeat</keyword>
<evidence type="ECO:0000313" key="7">
    <source>
        <dbReference type="Proteomes" id="UP000044602"/>
    </source>
</evidence>
<dbReference type="Gene3D" id="1.25.10.10">
    <property type="entry name" value="Leucine-rich Repeat Variant"/>
    <property type="match status" value="1"/>
</dbReference>